<dbReference type="EMBL" id="JAUPFM010000004">
    <property type="protein sequence ID" value="KAK2854072.1"/>
    <property type="molecule type" value="Genomic_DNA"/>
</dbReference>
<organism evidence="3 4">
    <name type="scientific">Channa striata</name>
    <name type="common">Snakehead murrel</name>
    <name type="synonym">Ophicephalus striatus</name>
    <dbReference type="NCBI Taxonomy" id="64152"/>
    <lineage>
        <taxon>Eukaryota</taxon>
        <taxon>Metazoa</taxon>
        <taxon>Chordata</taxon>
        <taxon>Craniata</taxon>
        <taxon>Vertebrata</taxon>
        <taxon>Euteleostomi</taxon>
        <taxon>Actinopterygii</taxon>
        <taxon>Neopterygii</taxon>
        <taxon>Teleostei</taxon>
        <taxon>Neoteleostei</taxon>
        <taxon>Acanthomorphata</taxon>
        <taxon>Anabantaria</taxon>
        <taxon>Anabantiformes</taxon>
        <taxon>Channoidei</taxon>
        <taxon>Channidae</taxon>
        <taxon>Channa</taxon>
    </lineage>
</organism>
<name>A0AA88SX84_CHASR</name>
<dbReference type="Pfam" id="PF13240">
    <property type="entry name" value="Zn_Ribbon_1"/>
    <property type="match status" value="1"/>
</dbReference>
<evidence type="ECO:0000313" key="3">
    <source>
        <dbReference type="EMBL" id="KAK2854072.1"/>
    </source>
</evidence>
<dbReference type="AlphaFoldDB" id="A0AA88SX84"/>
<dbReference type="GO" id="GO:0004672">
    <property type="term" value="F:protein kinase activity"/>
    <property type="evidence" value="ECO:0007669"/>
    <property type="project" value="InterPro"/>
</dbReference>
<dbReference type="SUPFAM" id="SSF56112">
    <property type="entry name" value="Protein kinase-like (PK-like)"/>
    <property type="match status" value="1"/>
</dbReference>
<dbReference type="InterPro" id="IPR026870">
    <property type="entry name" value="Zinc_ribbon_dom"/>
</dbReference>
<dbReference type="InterPro" id="IPR050235">
    <property type="entry name" value="CK1_Ser-Thr_kinase"/>
</dbReference>
<sequence>MPFHFCSQCGTKLQPEFRFCPSCGVKLPCPVDESESVNSTTSTILSPSKKQDAAASIGKTCHATSCEPAESTAARLARPALRKTRNSLRLDKEVKFSIKDATPSEDDSVGCPVSPSKQHKVTFRLDPEVVPSLGPSSSPGGKVSRQVRGKTKISTPVKQVEEEKSLTCKTSWKAEGSTVDSSHVLSPVSSSICRSPVKAGKGKAKKAKFASAVEPLQEGEELTDTSGKKWILMKLLSQSTTELIYEVFQKTSQSNFKEPNHILKLGAKDGRIFNEQNFLQRAAKPASVEKWIKQHKLDFLGIPSCVGFGLHADSYRFLIFPNMGRSLQSVIVEEKECLSEKDVLQLTCRILDVLQYIHSNEYVHADVNAENIYIKQGHKSQVYLVGYCHSFRYCPAGQHVEFREASRASHEGNTEFISLDAHKGAAPSRRGDLQSLGYCMLHWHTGTLPWSSLTQPDQIANQKQRYMEDVPALLSHCFGKTRVSSAFKSYMTVVMALQYSQQPDYAALKAGLNTALLQLGGSLELPLIL</sequence>
<reference evidence="3" key="1">
    <citation type="submission" date="2023-07" db="EMBL/GenBank/DDBJ databases">
        <title>Chromosome-level Genome Assembly of Striped Snakehead (Channa striata).</title>
        <authorList>
            <person name="Liu H."/>
        </authorList>
    </citation>
    <scope>NUCLEOTIDE SEQUENCE</scope>
    <source>
        <strain evidence="3">Gz</strain>
        <tissue evidence="3">Muscle</tissue>
    </source>
</reference>
<keyword evidence="4" id="KW-1185">Reference proteome</keyword>
<gene>
    <name evidence="3" type="ORF">Q5P01_006733</name>
</gene>
<dbReference type="Gene3D" id="1.10.510.10">
    <property type="entry name" value="Transferase(Phosphotransferase) domain 1"/>
    <property type="match status" value="1"/>
</dbReference>
<dbReference type="PANTHER" id="PTHR11909">
    <property type="entry name" value="CASEIN KINASE-RELATED"/>
    <property type="match status" value="1"/>
</dbReference>
<feature type="domain" description="Protein kinase" evidence="2">
    <location>
        <begin position="193"/>
        <end position="516"/>
    </location>
</feature>
<dbReference type="Pfam" id="PF00069">
    <property type="entry name" value="Pkinase"/>
    <property type="match status" value="1"/>
</dbReference>
<feature type="compositionally biased region" description="Low complexity" evidence="1">
    <location>
        <begin position="129"/>
        <end position="144"/>
    </location>
</feature>
<dbReference type="SMART" id="SM00220">
    <property type="entry name" value="S_TKc"/>
    <property type="match status" value="1"/>
</dbReference>
<proteinExistence type="predicted"/>
<feature type="region of interest" description="Disordered" evidence="1">
    <location>
        <begin position="128"/>
        <end position="159"/>
    </location>
</feature>
<accession>A0AA88SX84</accession>
<protein>
    <recommendedName>
        <fullName evidence="2">Protein kinase domain-containing protein</fullName>
    </recommendedName>
</protein>
<dbReference type="InterPro" id="IPR000719">
    <property type="entry name" value="Prot_kinase_dom"/>
</dbReference>
<evidence type="ECO:0000256" key="1">
    <source>
        <dbReference type="SAM" id="MobiDB-lite"/>
    </source>
</evidence>
<dbReference type="Proteomes" id="UP001187415">
    <property type="component" value="Unassembled WGS sequence"/>
</dbReference>
<dbReference type="GO" id="GO:0005524">
    <property type="term" value="F:ATP binding"/>
    <property type="evidence" value="ECO:0007669"/>
    <property type="project" value="InterPro"/>
</dbReference>
<dbReference type="PROSITE" id="PS50011">
    <property type="entry name" value="PROTEIN_KINASE_DOM"/>
    <property type="match status" value="1"/>
</dbReference>
<comment type="caution">
    <text evidence="3">The sequence shown here is derived from an EMBL/GenBank/DDBJ whole genome shotgun (WGS) entry which is preliminary data.</text>
</comment>
<dbReference type="InterPro" id="IPR011009">
    <property type="entry name" value="Kinase-like_dom_sf"/>
</dbReference>
<evidence type="ECO:0000259" key="2">
    <source>
        <dbReference type="PROSITE" id="PS50011"/>
    </source>
</evidence>
<evidence type="ECO:0000313" key="4">
    <source>
        <dbReference type="Proteomes" id="UP001187415"/>
    </source>
</evidence>